<feature type="region of interest" description="Disordered" evidence="1">
    <location>
        <begin position="258"/>
        <end position="304"/>
    </location>
</feature>
<feature type="non-terminal residue" evidence="2">
    <location>
        <position position="1"/>
    </location>
</feature>
<evidence type="ECO:0000256" key="1">
    <source>
        <dbReference type="SAM" id="MobiDB-lite"/>
    </source>
</evidence>
<feature type="region of interest" description="Disordered" evidence="1">
    <location>
        <begin position="201"/>
        <end position="237"/>
    </location>
</feature>
<reference evidence="2" key="1">
    <citation type="submission" date="2020-02" db="EMBL/GenBank/DDBJ databases">
        <authorList>
            <person name="Meier V. D."/>
        </authorList>
    </citation>
    <scope>NUCLEOTIDE SEQUENCE</scope>
    <source>
        <strain evidence="2">AVDCRST_MAG08</strain>
    </source>
</reference>
<gene>
    <name evidence="2" type="ORF">AVDCRST_MAG08-1737</name>
</gene>
<feature type="compositionally biased region" description="Basic residues" evidence="1">
    <location>
        <begin position="115"/>
        <end position="137"/>
    </location>
</feature>
<feature type="compositionally biased region" description="Basic residues" evidence="1">
    <location>
        <begin position="42"/>
        <end position="59"/>
    </location>
</feature>
<feature type="compositionally biased region" description="Low complexity" evidence="1">
    <location>
        <begin position="155"/>
        <end position="164"/>
    </location>
</feature>
<feature type="region of interest" description="Disordered" evidence="1">
    <location>
        <begin position="1"/>
        <end position="175"/>
    </location>
</feature>
<organism evidence="2">
    <name type="scientific">uncultured Acetobacteraceae bacterium</name>
    <dbReference type="NCBI Taxonomy" id="169975"/>
    <lineage>
        <taxon>Bacteria</taxon>
        <taxon>Pseudomonadati</taxon>
        <taxon>Pseudomonadota</taxon>
        <taxon>Alphaproteobacteria</taxon>
        <taxon>Acetobacterales</taxon>
        <taxon>Acetobacteraceae</taxon>
        <taxon>environmental samples</taxon>
    </lineage>
</organism>
<feature type="compositionally biased region" description="Basic residues" evidence="1">
    <location>
        <begin position="1"/>
        <end position="22"/>
    </location>
</feature>
<feature type="compositionally biased region" description="Low complexity" evidence="1">
    <location>
        <begin position="31"/>
        <end position="41"/>
    </location>
</feature>
<feature type="compositionally biased region" description="Low complexity" evidence="1">
    <location>
        <begin position="88"/>
        <end position="101"/>
    </location>
</feature>
<feature type="non-terminal residue" evidence="2">
    <location>
        <position position="386"/>
    </location>
</feature>
<evidence type="ECO:0000313" key="2">
    <source>
        <dbReference type="EMBL" id="CAA9243395.1"/>
    </source>
</evidence>
<protein>
    <submittedName>
        <fullName evidence="2">Bll0480 protein</fullName>
    </submittedName>
</protein>
<feature type="compositionally biased region" description="Basic and acidic residues" evidence="1">
    <location>
        <begin position="262"/>
        <end position="273"/>
    </location>
</feature>
<name>A0A6J4I8L9_9PROT</name>
<proteinExistence type="predicted"/>
<feature type="compositionally biased region" description="Basic and acidic residues" evidence="1">
    <location>
        <begin position="205"/>
        <end position="222"/>
    </location>
</feature>
<accession>A0A6J4I8L9</accession>
<feature type="compositionally biased region" description="Basic residues" evidence="1">
    <location>
        <begin position="274"/>
        <end position="293"/>
    </location>
</feature>
<dbReference type="AlphaFoldDB" id="A0A6J4I8L9"/>
<feature type="compositionally biased region" description="Basic and acidic residues" evidence="1">
    <location>
        <begin position="138"/>
        <end position="153"/>
    </location>
</feature>
<dbReference type="EMBL" id="CADCTG010000147">
    <property type="protein sequence ID" value="CAA9243395.1"/>
    <property type="molecule type" value="Genomic_DNA"/>
</dbReference>
<feature type="region of interest" description="Disordered" evidence="1">
    <location>
        <begin position="334"/>
        <end position="386"/>
    </location>
</feature>
<sequence length="386" mass="41867">ARTRTHSSRRPARRGGRPGRGRCARDPHTEAAPPRLPAGRPARARRLRRPGRHRRRPLPRRAGERPLRRRSLLQPGRRGAAGLRPVPALAARRTQRALAGQPPEPPSAGPAAAPRGRRRPPGRLRGPRHLLGPRRRPQHPDRPGLVRAREPPVLRRPAPAQPAGRRVRGPAADRRRADLAQPLRPFGPFHAGAALGAGLPAANRAARERRGAARPRRLDRGGDGGLGGHAPARARRRGLARAGAPLVVARRGRPQPRALGRLRAEGGRRDGLLRRRHRLRRRATLPRRRRAPRAARSGAPPDRRLRAALVHGAPAHGPRRGGAGLRAARGAAGARLPLGHLPAHKRGRGPPGARPRGGAGRPRRRRRALPSRPAGPCLDARAGRRV</sequence>